<accession>A0ABQ2YPB1</accession>
<keyword evidence="2" id="KW-1185">Reference proteome</keyword>
<dbReference type="RefSeq" id="WP_189467754.1">
    <property type="nucleotide sequence ID" value="NZ_BMXS01000005.1"/>
</dbReference>
<name>A0ABQ2YPB1_9GAMM</name>
<proteinExistence type="predicted"/>
<comment type="caution">
    <text evidence="1">The sequence shown here is derived from an EMBL/GenBank/DDBJ whole genome shotgun (WGS) entry which is preliminary data.</text>
</comment>
<dbReference type="EMBL" id="BMXS01000005">
    <property type="protein sequence ID" value="GGX88484.1"/>
    <property type="molecule type" value="Genomic_DNA"/>
</dbReference>
<sequence length="227" mass="25840">MSYIEAKEHAPGRLHDIFAAPYEAFENGVLERKLHLDIAFQALLDRPLRNGNLVLRVIHGWENGDDTPEALEYSDHPIASLADVERVKEEYRAAIEQELPLPRESRSLLAGPRDAAIARAHDQGQEIDDETRRNPARWPAFENGLYLYTFFKVYHRLTYGEDESYRSIQCQTPEGPREIHEFHLDECEFAICTPPAPDSPHTSLLIVHEGELDPLVECLGLHLPKAA</sequence>
<reference evidence="2" key="1">
    <citation type="journal article" date="2019" name="Int. J. Syst. Evol. Microbiol.">
        <title>The Global Catalogue of Microorganisms (GCM) 10K type strain sequencing project: providing services to taxonomists for standard genome sequencing and annotation.</title>
        <authorList>
            <consortium name="The Broad Institute Genomics Platform"/>
            <consortium name="The Broad Institute Genome Sequencing Center for Infectious Disease"/>
            <person name="Wu L."/>
            <person name="Ma J."/>
        </authorList>
    </citation>
    <scope>NUCLEOTIDE SEQUENCE [LARGE SCALE GENOMIC DNA]</scope>
    <source>
        <strain evidence="2">KCTC 22228</strain>
    </source>
</reference>
<evidence type="ECO:0000313" key="2">
    <source>
        <dbReference type="Proteomes" id="UP000653056"/>
    </source>
</evidence>
<evidence type="ECO:0000313" key="1">
    <source>
        <dbReference type="EMBL" id="GGX88484.1"/>
    </source>
</evidence>
<protein>
    <submittedName>
        <fullName evidence="1">Uncharacterized protein</fullName>
    </submittedName>
</protein>
<organism evidence="1 2">
    <name type="scientific">Litchfieldella qijiaojingensis</name>
    <dbReference type="NCBI Taxonomy" id="980347"/>
    <lineage>
        <taxon>Bacteria</taxon>
        <taxon>Pseudomonadati</taxon>
        <taxon>Pseudomonadota</taxon>
        <taxon>Gammaproteobacteria</taxon>
        <taxon>Oceanospirillales</taxon>
        <taxon>Halomonadaceae</taxon>
        <taxon>Litchfieldella</taxon>
    </lineage>
</organism>
<gene>
    <name evidence="1" type="ORF">GCM10007160_14950</name>
</gene>
<dbReference type="Proteomes" id="UP000653056">
    <property type="component" value="Unassembled WGS sequence"/>
</dbReference>